<dbReference type="PANTHER" id="PTHR34819">
    <property type="entry name" value="LARGE CYSTEINE-RICH PERIPLASMIC PROTEIN OMCB"/>
    <property type="match status" value="1"/>
</dbReference>
<dbReference type="PANTHER" id="PTHR34819:SF3">
    <property type="entry name" value="CELL SURFACE PROTEIN"/>
    <property type="match status" value="1"/>
</dbReference>
<feature type="domain" description="DUF11" evidence="2">
    <location>
        <begin position="7"/>
        <end position="110"/>
    </location>
</feature>
<dbReference type="Pfam" id="PF01345">
    <property type="entry name" value="DUF11"/>
    <property type="match status" value="1"/>
</dbReference>
<reference evidence="3 4" key="1">
    <citation type="submission" date="2014-06" db="EMBL/GenBank/DDBJ databases">
        <title>Draft genome sequence of Bacillus gaemokensis JCM 15801 (MCCC 1A00707).</title>
        <authorList>
            <person name="Lai Q."/>
            <person name="Liu Y."/>
            <person name="Shao Z."/>
        </authorList>
    </citation>
    <scope>NUCLEOTIDE SEQUENCE [LARGE SCALE GENOMIC DNA]</scope>
    <source>
        <strain evidence="3 4">JCM 15801</strain>
    </source>
</reference>
<keyword evidence="4" id="KW-1185">Reference proteome</keyword>
<dbReference type="STRING" id="574375.AZF08_23495"/>
<dbReference type="InterPro" id="IPR047589">
    <property type="entry name" value="DUF11_rpt"/>
</dbReference>
<gene>
    <name evidence="3" type="ORF">BAGA_13790</name>
</gene>
<dbReference type="InterPro" id="IPR001434">
    <property type="entry name" value="OmcB-like_DUF11"/>
</dbReference>
<dbReference type="AlphaFoldDB" id="A0A073KL78"/>
<dbReference type="eggNOG" id="COG1361">
    <property type="taxonomic scope" value="Bacteria"/>
</dbReference>
<keyword evidence="1" id="KW-0175">Coiled coil</keyword>
<evidence type="ECO:0000259" key="2">
    <source>
        <dbReference type="Pfam" id="PF01345"/>
    </source>
</evidence>
<proteinExistence type="predicted"/>
<dbReference type="EMBL" id="JOTM01000020">
    <property type="protein sequence ID" value="KEK23078.1"/>
    <property type="molecule type" value="Genomic_DNA"/>
</dbReference>
<accession>A0A073KL78</accession>
<evidence type="ECO:0000256" key="1">
    <source>
        <dbReference type="SAM" id="Coils"/>
    </source>
</evidence>
<dbReference type="Gene3D" id="2.60.40.740">
    <property type="match status" value="1"/>
</dbReference>
<organism evidence="3 4">
    <name type="scientific">Bacillus gaemokensis</name>
    <dbReference type="NCBI Taxonomy" id="574375"/>
    <lineage>
        <taxon>Bacteria</taxon>
        <taxon>Bacillati</taxon>
        <taxon>Bacillota</taxon>
        <taxon>Bacilli</taxon>
        <taxon>Bacillales</taxon>
        <taxon>Bacillaceae</taxon>
        <taxon>Bacillus</taxon>
        <taxon>Bacillus cereus group</taxon>
    </lineage>
</organism>
<dbReference type="Proteomes" id="UP000027778">
    <property type="component" value="Unassembled WGS sequence"/>
</dbReference>
<dbReference type="NCBIfam" id="TIGR01451">
    <property type="entry name" value="B_ant_repeat"/>
    <property type="match status" value="1"/>
</dbReference>
<comment type="caution">
    <text evidence="3">The sequence shown here is derived from an EMBL/GenBank/DDBJ whole genome shotgun (WGS) entry which is preliminary data.</text>
</comment>
<evidence type="ECO:0000313" key="3">
    <source>
        <dbReference type="EMBL" id="KEK23078.1"/>
    </source>
</evidence>
<sequence length="217" mass="23929">MSDFPKVSIKKEVDKTDAVVGDILTYTFTISNDSLIDVTNCHFKDFLSEEVQFVPNSVEIDGESKPGENPTKTIVLDKLSIEGPIIITFKVEVIKPHPSGVIRNKAYMGSQYSGGYVDAVSNEVQVNVPAGRTACEWSRDLIIHSIAQEEKSLAIVLYMEGEKIQAAIHSFRGGRIKVNDLLAINQSAKTAVQQIADLEKELKKKLDQVKDLCCGCK</sequence>
<feature type="coiled-coil region" evidence="1">
    <location>
        <begin position="181"/>
        <end position="212"/>
    </location>
</feature>
<dbReference type="InterPro" id="IPR058705">
    <property type="entry name" value="A_ENA"/>
</dbReference>
<dbReference type="InterPro" id="IPR051172">
    <property type="entry name" value="Chlamydia_OmcB"/>
</dbReference>
<dbReference type="RefSeq" id="WP_033676101.1">
    <property type="nucleotide sequence ID" value="NZ_JOTM01000020.1"/>
</dbReference>
<evidence type="ECO:0000313" key="4">
    <source>
        <dbReference type="Proteomes" id="UP000027778"/>
    </source>
</evidence>
<dbReference type="OrthoDB" id="1751088at2"/>
<dbReference type="Pfam" id="PF26595">
    <property type="entry name" value="A_ENA"/>
    <property type="match status" value="1"/>
</dbReference>
<protein>
    <recommendedName>
        <fullName evidence="2">DUF11 domain-containing protein</fullName>
    </recommendedName>
</protein>
<name>A0A073KL78_9BACI</name>